<dbReference type="CDD" id="cd22249">
    <property type="entry name" value="UDM1_RNF168_RNF169-like"/>
    <property type="match status" value="1"/>
</dbReference>
<feature type="compositionally biased region" description="Low complexity" evidence="1">
    <location>
        <begin position="312"/>
        <end position="330"/>
    </location>
</feature>
<feature type="region of interest" description="Disordered" evidence="1">
    <location>
        <begin position="273"/>
        <end position="555"/>
    </location>
</feature>
<feature type="compositionally biased region" description="Pro residues" evidence="1">
    <location>
        <begin position="487"/>
        <end position="498"/>
    </location>
</feature>
<dbReference type="OrthoDB" id="3357341at2759"/>
<dbReference type="RefSeq" id="XP_030991199.1">
    <property type="nucleotide sequence ID" value="XM_031144335.1"/>
</dbReference>
<evidence type="ECO:0000313" key="3">
    <source>
        <dbReference type="Proteomes" id="UP000319257"/>
    </source>
</evidence>
<comment type="caution">
    <text evidence="2">The sequence shown here is derived from an EMBL/GenBank/DDBJ whole genome shotgun (WGS) entry which is preliminary data.</text>
</comment>
<dbReference type="GeneID" id="41976823"/>
<dbReference type="STRING" id="1093900.A0A507AXD6"/>
<feature type="compositionally biased region" description="Basic residues" evidence="1">
    <location>
        <begin position="546"/>
        <end position="555"/>
    </location>
</feature>
<dbReference type="EMBL" id="SKBQ01000067">
    <property type="protein sequence ID" value="TPX09488.1"/>
    <property type="molecule type" value="Genomic_DNA"/>
</dbReference>
<feature type="compositionally biased region" description="Pro residues" evidence="1">
    <location>
        <begin position="454"/>
        <end position="463"/>
    </location>
</feature>
<evidence type="ECO:0000256" key="1">
    <source>
        <dbReference type="SAM" id="MobiDB-lite"/>
    </source>
</evidence>
<reference evidence="2 3" key="1">
    <citation type="submission" date="2019-06" db="EMBL/GenBank/DDBJ databases">
        <title>Draft genome sequence of the filamentous fungus Phialemoniopsis curvata isolated from diesel fuel.</title>
        <authorList>
            <person name="Varaljay V.A."/>
            <person name="Lyon W.J."/>
            <person name="Crouch A.L."/>
            <person name="Drake C.E."/>
            <person name="Hollomon J.M."/>
            <person name="Nadeau L.J."/>
            <person name="Nunn H.S."/>
            <person name="Stevenson B.S."/>
            <person name="Bojanowski C.L."/>
            <person name="Crookes-Goodson W.J."/>
        </authorList>
    </citation>
    <scope>NUCLEOTIDE SEQUENCE [LARGE SCALE GENOMIC DNA]</scope>
    <source>
        <strain evidence="2 3">D216</strain>
    </source>
</reference>
<sequence length="555" mass="59298">MLDENLPTFHYRASTENPLSSILFYTQHGSDPTPEYVLKRADPATTPAARNRYAAALTDPYSPDIVFGEVVVDPEWQQPTLSAAEIRAQGGQQQGPPPPLPAVPDSFSIQLYNPDQTVPVRLLPGSWNKTEAWEFEMPTQTFRVPSASRVDRESPRAPGAPSAVSEFAPKITFRWKRDGRLSKDMTCYNVGRSLGKHRSKEPDITVALFKSGRESAVTIYEPNLQRVEVEDRKGLDIVLLLGAEVIRDLYLAPRQDPFNVHAAAAAAADAVANGKRKNSRPGGASSAPPLVMSGAAAGPPPTTTLANGQPPASSSSAAAAAAAYQQQQQSNGRPGALDAETKRLQAMVAQEQKEREKRDREEQKRIKKMLEAEDKERRRREAEVDRETERLKKMYGVQGQDLPSNGGGGGGRPPPHLPPRQAGGGGPPQQVSFAPLPYHSPPPAGHTSWFGPAGGPPPMPPRPVSAGPPAVYGSNTWYQGPGGAGPPYGPPQQAPPPGKQGKRRSGSNPYGSGAGAGAGASISGFFHRDRGGGGGGADRDDGEKKRILKKKSTNF</sequence>
<feature type="compositionally biased region" description="Basic and acidic residues" evidence="1">
    <location>
        <begin position="351"/>
        <end position="392"/>
    </location>
</feature>
<name>A0A507AXD6_9PEZI</name>
<feature type="compositionally biased region" description="Basic and acidic residues" evidence="1">
    <location>
        <begin position="526"/>
        <end position="545"/>
    </location>
</feature>
<dbReference type="InParanoid" id="A0A507AXD6"/>
<keyword evidence="3" id="KW-1185">Reference proteome</keyword>
<dbReference type="AlphaFoldDB" id="A0A507AXD6"/>
<dbReference type="Proteomes" id="UP000319257">
    <property type="component" value="Unassembled WGS sequence"/>
</dbReference>
<gene>
    <name evidence="2" type="ORF">E0L32_009376</name>
</gene>
<accession>A0A507AXD6</accession>
<protein>
    <submittedName>
        <fullName evidence="2">Uncharacterized protein</fullName>
    </submittedName>
</protein>
<proteinExistence type="predicted"/>
<evidence type="ECO:0000313" key="2">
    <source>
        <dbReference type="EMBL" id="TPX09488.1"/>
    </source>
</evidence>
<organism evidence="2 3">
    <name type="scientific">Thyridium curvatum</name>
    <dbReference type="NCBI Taxonomy" id="1093900"/>
    <lineage>
        <taxon>Eukaryota</taxon>
        <taxon>Fungi</taxon>
        <taxon>Dikarya</taxon>
        <taxon>Ascomycota</taxon>
        <taxon>Pezizomycotina</taxon>
        <taxon>Sordariomycetes</taxon>
        <taxon>Sordariomycetidae</taxon>
        <taxon>Thyridiales</taxon>
        <taxon>Thyridiaceae</taxon>
        <taxon>Thyridium</taxon>
    </lineage>
</organism>